<proteinExistence type="predicted"/>
<dbReference type="CDD" id="cd00188">
    <property type="entry name" value="TOPRIM"/>
    <property type="match status" value="1"/>
</dbReference>
<feature type="domain" description="DUF2399" evidence="1">
    <location>
        <begin position="269"/>
        <end position="424"/>
    </location>
</feature>
<evidence type="ECO:0000313" key="3">
    <source>
        <dbReference type="EMBL" id="MDQ0365064.1"/>
    </source>
</evidence>
<name>A0AAE3VWK0_9ACTN</name>
<dbReference type="Pfam" id="PF09664">
    <property type="entry name" value="DUF2399"/>
    <property type="match status" value="1"/>
</dbReference>
<dbReference type="InterPro" id="IPR024465">
    <property type="entry name" value="DUF2399"/>
</dbReference>
<dbReference type="EMBL" id="JAUSUZ010000001">
    <property type="protein sequence ID" value="MDQ0365064.1"/>
    <property type="molecule type" value="Genomic_DNA"/>
</dbReference>
<protein>
    <submittedName>
        <fullName evidence="3">Uncharacterized protein (TIGR02679 family)</fullName>
    </submittedName>
</protein>
<dbReference type="AlphaFoldDB" id="A0AAE3VWK0"/>
<reference evidence="3 4" key="1">
    <citation type="submission" date="2023-07" db="EMBL/GenBank/DDBJ databases">
        <title>Sequencing the genomes of 1000 actinobacteria strains.</title>
        <authorList>
            <person name="Klenk H.-P."/>
        </authorList>
    </citation>
    <scope>NUCLEOTIDE SEQUENCE [LARGE SCALE GENOMIC DNA]</scope>
    <source>
        <strain evidence="3 4">DSM 44709</strain>
    </source>
</reference>
<feature type="domain" description="Conserved hypothetical protein CHP02679 N terminus" evidence="2">
    <location>
        <begin position="46"/>
        <end position="257"/>
    </location>
</feature>
<dbReference type="RefSeq" id="WP_307237214.1">
    <property type="nucleotide sequence ID" value="NZ_JAUSUZ010000001.1"/>
</dbReference>
<evidence type="ECO:0000259" key="2">
    <source>
        <dbReference type="Pfam" id="PF11796"/>
    </source>
</evidence>
<keyword evidence="4" id="KW-1185">Reference proteome</keyword>
<evidence type="ECO:0000259" key="1">
    <source>
        <dbReference type="Pfam" id="PF09664"/>
    </source>
</evidence>
<organism evidence="3 4">
    <name type="scientific">Catenuloplanes indicus</name>
    <dbReference type="NCBI Taxonomy" id="137267"/>
    <lineage>
        <taxon>Bacteria</taxon>
        <taxon>Bacillati</taxon>
        <taxon>Actinomycetota</taxon>
        <taxon>Actinomycetes</taxon>
        <taxon>Micromonosporales</taxon>
        <taxon>Micromonosporaceae</taxon>
        <taxon>Catenuloplanes</taxon>
    </lineage>
</organism>
<evidence type="ECO:0000313" key="4">
    <source>
        <dbReference type="Proteomes" id="UP001240236"/>
    </source>
</evidence>
<sequence length="435" mass="46777">MGEPCDWCATHCADIDLTPLLNPHTTWLWQQLADTADRRGDPALRTGTTTVTAPDDAIQRAATTSLLGGRAPAPGQTIRINLGKLTEGLRRHHPDLHPGLVAAHATRRRLAERARHRAQRHDATAELRRQVAEALDRIPAAAPFQPAIDRIWPALQRNGWVARLLARHNTELLVNQAAAVIGALPPAGRRCDRRRLADDITRYPHALDTGTLPGLVLAILGAAGALQPGLAVRAAWAALGVDGDDLTGGLLTLGVHPTGWSLPTAAVVTIPPRELVTCTWPAPPRPDSCVFITENPSVVSAAADLRHPGIRLLCTVGTPSAREIAAVARLADVGWQIAVRADFDTAGLHHVRAALDGVPGARPWRMDAETYLTSLARSPEAIDLQLSERELPLTPWDPSLRRAMTDSRRPAYEEALIETLLEDLLGAATAHAIEG</sequence>
<dbReference type="InterPro" id="IPR024466">
    <property type="entry name" value="CHP02679_N"/>
</dbReference>
<dbReference type="Pfam" id="PF11796">
    <property type="entry name" value="DUF3323"/>
    <property type="match status" value="1"/>
</dbReference>
<accession>A0AAE3VWK0</accession>
<dbReference type="Proteomes" id="UP001240236">
    <property type="component" value="Unassembled WGS sequence"/>
</dbReference>
<comment type="caution">
    <text evidence="3">The sequence shown here is derived from an EMBL/GenBank/DDBJ whole genome shotgun (WGS) entry which is preliminary data.</text>
</comment>
<gene>
    <name evidence="3" type="ORF">J2S42_001733</name>
</gene>